<feature type="transmembrane region" description="Helical" evidence="1">
    <location>
        <begin position="207"/>
        <end position="224"/>
    </location>
</feature>
<dbReference type="eggNOG" id="ENOG5033A5I">
    <property type="taxonomic scope" value="Bacteria"/>
</dbReference>
<feature type="transmembrane region" description="Helical" evidence="1">
    <location>
        <begin position="130"/>
        <end position="145"/>
    </location>
</feature>
<keyword evidence="1" id="KW-0812">Transmembrane</keyword>
<dbReference type="AlphaFoldDB" id="B2VFP2"/>
<feature type="transmembrane region" description="Helical" evidence="1">
    <location>
        <begin position="288"/>
        <end position="304"/>
    </location>
</feature>
<evidence type="ECO:0000256" key="1">
    <source>
        <dbReference type="SAM" id="Phobius"/>
    </source>
</evidence>
<keyword evidence="1" id="KW-0472">Membrane</keyword>
<feature type="transmembrane region" description="Helical" evidence="1">
    <location>
        <begin position="336"/>
        <end position="353"/>
    </location>
</feature>
<feature type="transmembrane region" description="Helical" evidence="1">
    <location>
        <begin position="32"/>
        <end position="51"/>
    </location>
</feature>
<dbReference type="Proteomes" id="UP000001726">
    <property type="component" value="Chromosome"/>
</dbReference>
<feature type="transmembrane region" description="Helical" evidence="1">
    <location>
        <begin position="256"/>
        <end position="276"/>
    </location>
</feature>
<organism evidence="2 3">
    <name type="scientific">Erwinia tasmaniensis (strain DSM 17950 / CFBP 7177 / CIP 109463 / NCPPB 4357 / Et1/99)</name>
    <dbReference type="NCBI Taxonomy" id="465817"/>
    <lineage>
        <taxon>Bacteria</taxon>
        <taxon>Pseudomonadati</taxon>
        <taxon>Pseudomonadota</taxon>
        <taxon>Gammaproteobacteria</taxon>
        <taxon>Enterobacterales</taxon>
        <taxon>Erwiniaceae</taxon>
        <taxon>Erwinia</taxon>
    </lineage>
</organism>
<reference evidence="2 3" key="1">
    <citation type="journal article" date="2008" name="Environ. Microbiol.">
        <title>The genome of Erwinia tasmaniensis strain Et1/99, a non-pathogenic bacterium in the genus Erwinia.</title>
        <authorList>
            <person name="Kube M."/>
            <person name="Migdoll A.M."/>
            <person name="Mueller I."/>
            <person name="Kuhl H."/>
            <person name="Beck A."/>
            <person name="Reinhardt R."/>
            <person name="Geider K."/>
        </authorList>
    </citation>
    <scope>NUCLEOTIDE SEQUENCE [LARGE SCALE GENOMIC DNA]</scope>
    <source>
        <strain evidence="3">DSM 17950 / CFBP 7177 / CIP 109463 / NCPPB 4357 / Et1/99</strain>
    </source>
</reference>
<gene>
    <name evidence="2" type="primary">cpsC</name>
    <name evidence="2" type="ordered locus">ETA_13260</name>
</gene>
<feature type="transmembrane region" description="Helical" evidence="1">
    <location>
        <begin position="176"/>
        <end position="200"/>
    </location>
</feature>
<dbReference type="EMBL" id="CU468135">
    <property type="protein sequence ID" value="CAO96372.1"/>
    <property type="molecule type" value="Genomic_DNA"/>
</dbReference>
<dbReference type="KEGG" id="eta:ETA_13260"/>
<dbReference type="HOGENOM" id="CLU_859806_0_0_6"/>
<evidence type="ECO:0000313" key="2">
    <source>
        <dbReference type="EMBL" id="CAO96372.1"/>
    </source>
</evidence>
<feature type="transmembrane region" description="Helical" evidence="1">
    <location>
        <begin position="310"/>
        <end position="329"/>
    </location>
</feature>
<dbReference type="InterPro" id="IPR049458">
    <property type="entry name" value="EpsG-like"/>
</dbReference>
<proteinExistence type="predicted"/>
<dbReference type="OrthoDB" id="6521070at2"/>
<sequence length="374" mass="42115">MAIYWIVSYSILVFCFFELATINLAGEARIKILINYFFFVAVVVLILFAGMRGPNSGMDDAQYIGFFHDFSRQTSLSGYQTIADIYRYENLFMLLAWVLSWFTHESYFFLLFISFIAVSTNAWVFKKYSPLILCSLCLYSAHLFINKDMNQIRFGLSSAFAVACICSAANRKYFLALIFLACSTQSHSTGYAVLIILPFIVLKERKYFGLAMVIAAIPLGLIGGKKLFLDSLGIVPVIGDRAMGYSGTSFDANSPVFGLANLKNIAFIALFTLVYFRQPIKATDRTAYLLFIAYSAGAAVRIIFSDFSILGGRVGNLFLHCEPLLLAFLFMRIRHLLLNFTLLFAMTSYYLIYNTILSAQSITGYSIAPLFRLF</sequence>
<dbReference type="STRING" id="465817.ETA_13260"/>
<accession>B2VFP2</accession>
<keyword evidence="1" id="KW-1133">Transmembrane helix</keyword>
<protein>
    <submittedName>
        <fullName evidence="2">Exopolysaccharide biosynthesis protein</fullName>
    </submittedName>
</protein>
<dbReference type="Pfam" id="PF14897">
    <property type="entry name" value="EpsG"/>
    <property type="match status" value="1"/>
</dbReference>
<name>B2VFP2_ERWT9</name>
<feature type="transmembrane region" description="Helical" evidence="1">
    <location>
        <begin position="6"/>
        <end position="25"/>
    </location>
</feature>
<evidence type="ECO:0000313" key="3">
    <source>
        <dbReference type="Proteomes" id="UP000001726"/>
    </source>
</evidence>
<keyword evidence="3" id="KW-1185">Reference proteome</keyword>